<reference evidence="3 4" key="1">
    <citation type="submission" date="2014-03" db="EMBL/GenBank/DDBJ databases">
        <title>Draft Genome Sequences of 13 Willow Endophytes.</title>
        <authorList>
            <person name="Gan H.Y."/>
            <person name="Gan H.M."/>
            <person name="Savka M.A."/>
            <person name="Hudson A.O."/>
        </authorList>
    </citation>
    <scope>NUCLEOTIDE SEQUENCE [LARGE SCALE GENOMIC DNA]</scope>
    <source>
        <strain evidence="3 4">RIT293</strain>
    </source>
</reference>
<evidence type="ECO:0000256" key="1">
    <source>
        <dbReference type="ARBA" id="ARBA00023002"/>
    </source>
</evidence>
<proteinExistence type="predicted"/>
<dbReference type="RefSeq" id="WP_036312923.1">
    <property type="nucleotide sequence ID" value="NZ_JFYO01000007.1"/>
</dbReference>
<dbReference type="PANTHER" id="PTHR43625">
    <property type="entry name" value="AFLATOXIN B1 ALDEHYDE REDUCTASE"/>
    <property type="match status" value="1"/>
</dbReference>
<dbReference type="GO" id="GO:0016491">
    <property type="term" value="F:oxidoreductase activity"/>
    <property type="evidence" value="ECO:0007669"/>
    <property type="project" value="UniProtKB-KW"/>
</dbReference>
<dbReference type="Proteomes" id="UP000024001">
    <property type="component" value="Unassembled WGS sequence"/>
</dbReference>
<dbReference type="CDD" id="cd19076">
    <property type="entry name" value="AKR_AKR13A_13D"/>
    <property type="match status" value="1"/>
</dbReference>
<gene>
    <name evidence="3" type="ORF">BW34_02469</name>
</gene>
<evidence type="ECO:0000313" key="4">
    <source>
        <dbReference type="Proteomes" id="UP000024001"/>
    </source>
</evidence>
<dbReference type="OrthoDB" id="9768793at2"/>
<protein>
    <submittedName>
        <fullName evidence="3">Oxidoreductase, aldo/keto reductase family protein</fullName>
    </submittedName>
</protein>
<dbReference type="InterPro" id="IPR036812">
    <property type="entry name" value="NAD(P)_OxRdtase_dom_sf"/>
</dbReference>
<dbReference type="EMBL" id="JFYO01000007">
    <property type="protein sequence ID" value="EZP26137.1"/>
    <property type="molecule type" value="Genomic_DNA"/>
</dbReference>
<evidence type="ECO:0000313" key="3">
    <source>
        <dbReference type="EMBL" id="EZP26137.1"/>
    </source>
</evidence>
<dbReference type="PATRIC" id="fig|273677.3.peg.2450"/>
<organism evidence="3 4">
    <name type="scientific">Microbacterium oleivorans</name>
    <dbReference type="NCBI Taxonomy" id="273677"/>
    <lineage>
        <taxon>Bacteria</taxon>
        <taxon>Bacillati</taxon>
        <taxon>Actinomycetota</taxon>
        <taxon>Actinomycetes</taxon>
        <taxon>Micrococcales</taxon>
        <taxon>Microbacteriaceae</taxon>
        <taxon>Microbacterium</taxon>
    </lineage>
</organism>
<dbReference type="SUPFAM" id="SSF51430">
    <property type="entry name" value="NAD(P)-linked oxidoreductase"/>
    <property type="match status" value="1"/>
</dbReference>
<dbReference type="AlphaFoldDB" id="A0A031FPC5"/>
<comment type="caution">
    <text evidence="3">The sequence shown here is derived from an EMBL/GenBank/DDBJ whole genome shotgun (WGS) entry which is preliminary data.</text>
</comment>
<name>A0A031FPC5_9MICO</name>
<dbReference type="InterPro" id="IPR023210">
    <property type="entry name" value="NADP_OxRdtase_dom"/>
</dbReference>
<feature type="domain" description="NADP-dependent oxidoreductase" evidence="2">
    <location>
        <begin position="16"/>
        <end position="306"/>
    </location>
</feature>
<sequence length="327" mass="34764">MQQIPLGSQGLQTSVLGLGCMGMSAFYGGATEAGSTEAIRRALDLGITLFDTAEAYGPFENERLLGRVLGTDRERVVIASKFATDFTDDGEPIGLDGSPEHARRAIDRSLGHLGTDHVDLWYLHRADPKVPIEETIGAMSEAVAAGKVRYIGVSETSAETLRRAHATFPITAIQSEYSLFERDAEHNGVLETASELGVGFVPFSPLGRGFLSGTVTRKDDLPEGDARRNLPRFSDEAIEANLRVVAALKVIADEKGVTTAQLALAWLIQAGTVPIPGTAKAARIEENAAAADVVLTANDLERIDAASPHGITVGTRNTEAGMARDRG</sequence>
<dbReference type="eggNOG" id="COG0667">
    <property type="taxonomic scope" value="Bacteria"/>
</dbReference>
<keyword evidence="1" id="KW-0560">Oxidoreductase</keyword>
<dbReference type="PANTHER" id="PTHR43625:SF40">
    <property type="entry name" value="ALDO-KETO REDUCTASE YAKC [NADP(+)]"/>
    <property type="match status" value="1"/>
</dbReference>
<evidence type="ECO:0000259" key="2">
    <source>
        <dbReference type="Pfam" id="PF00248"/>
    </source>
</evidence>
<dbReference type="InterPro" id="IPR050791">
    <property type="entry name" value="Aldo-Keto_reductase"/>
</dbReference>
<keyword evidence="4" id="KW-1185">Reference proteome</keyword>
<accession>A0A031FPC5</accession>
<dbReference type="Gene3D" id="3.20.20.100">
    <property type="entry name" value="NADP-dependent oxidoreductase domain"/>
    <property type="match status" value="1"/>
</dbReference>
<dbReference type="GO" id="GO:0005737">
    <property type="term" value="C:cytoplasm"/>
    <property type="evidence" value="ECO:0007669"/>
    <property type="project" value="TreeGrafter"/>
</dbReference>
<dbReference type="Pfam" id="PF00248">
    <property type="entry name" value="Aldo_ket_red"/>
    <property type="match status" value="1"/>
</dbReference>